<evidence type="ECO:0000313" key="2">
    <source>
        <dbReference type="EMBL" id="KTD63995.1"/>
    </source>
</evidence>
<dbReference type="PANTHER" id="PTHR42924:SF3">
    <property type="entry name" value="POLYMERASE_HISTIDINOL PHOSPHATASE N-TERMINAL DOMAIN-CONTAINING PROTEIN"/>
    <property type="match status" value="1"/>
</dbReference>
<protein>
    <submittedName>
        <fullName evidence="2">Metal dependent phosphoesterase</fullName>
    </submittedName>
</protein>
<dbReference type="AlphaFoldDB" id="A0A0W0Z4D4"/>
<accession>A0A0W0Z4D4</accession>
<dbReference type="STRING" id="452.Lspi_1514"/>
<dbReference type="EMBL" id="LNYX01000014">
    <property type="protein sequence ID" value="KTD63995.1"/>
    <property type="molecule type" value="Genomic_DNA"/>
</dbReference>
<evidence type="ECO:0000313" key="3">
    <source>
        <dbReference type="Proteomes" id="UP000054877"/>
    </source>
</evidence>
<sequence>MLFLSIMIDLHCHSHFSDGLHSPEYLVEKAIASNVKLLALTDHDTLDGVSSLHTAAQDRDITIINGIELSTRWKKYDIHVLGYLINPDNKDLVRLIDQQNQSRINRALEIGQRLQTAGINDAYTKACELAGHRRVGRPHFAQVIVREGLAVDMKMSFKRFLGRGKPAYIPTPWISMSQAVAAINQAGGLAVLAHPLKYDLTRTRLHELVCEFKEAGGLGLEVVSGEMGKDEITALAGLCLRYQLQASTGSDFHGESVSRISLGRQRQLPLNCTPIWDQWGI</sequence>
<dbReference type="PATRIC" id="fig|452.5.peg.1671"/>
<dbReference type="InterPro" id="IPR016195">
    <property type="entry name" value="Pol/histidinol_Pase-like"/>
</dbReference>
<dbReference type="InterPro" id="IPR003141">
    <property type="entry name" value="Pol/His_phosphatase_N"/>
</dbReference>
<gene>
    <name evidence="2" type="ORF">Lspi_1514</name>
</gene>
<reference evidence="2 3" key="1">
    <citation type="submission" date="2015-11" db="EMBL/GenBank/DDBJ databases">
        <title>Genomic analysis of 38 Legionella species identifies large and diverse effector repertoires.</title>
        <authorList>
            <person name="Burstein D."/>
            <person name="Amaro F."/>
            <person name="Zusman T."/>
            <person name="Lifshitz Z."/>
            <person name="Cohen O."/>
            <person name="Gilbert J.A."/>
            <person name="Pupko T."/>
            <person name="Shuman H.A."/>
            <person name="Segal G."/>
        </authorList>
    </citation>
    <scope>NUCLEOTIDE SEQUENCE [LARGE SCALE GENOMIC DNA]</scope>
    <source>
        <strain evidence="2 3">Mt.St.Helens-9</strain>
    </source>
</reference>
<dbReference type="Gene3D" id="1.10.150.650">
    <property type="match status" value="1"/>
</dbReference>
<dbReference type="InterPro" id="IPR052018">
    <property type="entry name" value="PHP_domain"/>
</dbReference>
<dbReference type="Gene3D" id="3.20.20.140">
    <property type="entry name" value="Metal-dependent hydrolases"/>
    <property type="match status" value="1"/>
</dbReference>
<proteinExistence type="predicted"/>
<dbReference type="CDD" id="cd07438">
    <property type="entry name" value="PHP_HisPPase_AMP"/>
    <property type="match status" value="1"/>
</dbReference>
<dbReference type="Proteomes" id="UP000054877">
    <property type="component" value="Unassembled WGS sequence"/>
</dbReference>
<evidence type="ECO:0000259" key="1">
    <source>
        <dbReference type="SMART" id="SM00481"/>
    </source>
</evidence>
<dbReference type="InterPro" id="IPR004013">
    <property type="entry name" value="PHP_dom"/>
</dbReference>
<feature type="domain" description="Polymerase/histidinol phosphatase N-terminal" evidence="1">
    <location>
        <begin position="8"/>
        <end position="73"/>
    </location>
</feature>
<dbReference type="Pfam" id="PF02811">
    <property type="entry name" value="PHP"/>
    <property type="match status" value="1"/>
</dbReference>
<organism evidence="2 3">
    <name type="scientific">Legionella spiritensis</name>
    <dbReference type="NCBI Taxonomy" id="452"/>
    <lineage>
        <taxon>Bacteria</taxon>
        <taxon>Pseudomonadati</taxon>
        <taxon>Pseudomonadota</taxon>
        <taxon>Gammaproteobacteria</taxon>
        <taxon>Legionellales</taxon>
        <taxon>Legionellaceae</taxon>
        <taxon>Legionella</taxon>
    </lineage>
</organism>
<dbReference type="GO" id="GO:0035312">
    <property type="term" value="F:5'-3' DNA exonuclease activity"/>
    <property type="evidence" value="ECO:0007669"/>
    <property type="project" value="TreeGrafter"/>
</dbReference>
<name>A0A0W0Z4D4_LEGSP</name>
<dbReference type="PANTHER" id="PTHR42924">
    <property type="entry name" value="EXONUCLEASE"/>
    <property type="match status" value="1"/>
</dbReference>
<comment type="caution">
    <text evidence="2">The sequence shown here is derived from an EMBL/GenBank/DDBJ whole genome shotgun (WGS) entry which is preliminary data.</text>
</comment>
<keyword evidence="3" id="KW-1185">Reference proteome</keyword>
<dbReference type="SUPFAM" id="SSF89550">
    <property type="entry name" value="PHP domain-like"/>
    <property type="match status" value="1"/>
</dbReference>
<dbReference type="SMART" id="SM00481">
    <property type="entry name" value="POLIIIAc"/>
    <property type="match status" value="1"/>
</dbReference>
<dbReference type="GO" id="GO:0004534">
    <property type="term" value="F:5'-3' RNA exonuclease activity"/>
    <property type="evidence" value="ECO:0007669"/>
    <property type="project" value="TreeGrafter"/>
</dbReference>